<dbReference type="Proteomes" id="UP001162501">
    <property type="component" value="Chromosome 28"/>
</dbReference>
<protein>
    <submittedName>
        <fullName evidence="1">Uncharacterized protein</fullName>
    </submittedName>
</protein>
<dbReference type="EMBL" id="OX596112">
    <property type="protein sequence ID" value="CAN0399910.1"/>
    <property type="molecule type" value="Genomic_DNA"/>
</dbReference>
<gene>
    <name evidence="1" type="ORF">MRATA1EN22A_LOCUS17655</name>
</gene>
<evidence type="ECO:0000313" key="1">
    <source>
        <dbReference type="EMBL" id="CAN0399910.1"/>
    </source>
</evidence>
<proteinExistence type="predicted"/>
<accession>A0AC59ZET6</accession>
<reference evidence="1" key="2">
    <citation type="submission" date="2025-03" db="EMBL/GenBank/DDBJ databases">
        <authorList>
            <consortium name="ELIXIR-Norway"/>
            <consortium name="Elixir Norway"/>
        </authorList>
    </citation>
    <scope>NUCLEOTIDE SEQUENCE</scope>
</reference>
<name>A0AC59ZET6_RANTA</name>
<reference evidence="1" key="1">
    <citation type="submission" date="2023-05" db="EMBL/GenBank/DDBJ databases">
        <authorList>
            <consortium name="ELIXIR-Norway"/>
        </authorList>
    </citation>
    <scope>NUCLEOTIDE SEQUENCE</scope>
</reference>
<organism evidence="1 2">
    <name type="scientific">Rangifer tarandus platyrhynchus</name>
    <name type="common">Svalbard reindeer</name>
    <dbReference type="NCBI Taxonomy" id="3082113"/>
    <lineage>
        <taxon>Eukaryota</taxon>
        <taxon>Metazoa</taxon>
        <taxon>Chordata</taxon>
        <taxon>Craniata</taxon>
        <taxon>Vertebrata</taxon>
        <taxon>Euteleostomi</taxon>
        <taxon>Mammalia</taxon>
        <taxon>Eutheria</taxon>
        <taxon>Laurasiatheria</taxon>
        <taxon>Artiodactyla</taxon>
        <taxon>Ruminantia</taxon>
        <taxon>Pecora</taxon>
        <taxon>Cervidae</taxon>
        <taxon>Odocoileinae</taxon>
        <taxon>Rangifer</taxon>
    </lineage>
</organism>
<evidence type="ECO:0000313" key="2">
    <source>
        <dbReference type="Proteomes" id="UP001162501"/>
    </source>
</evidence>
<sequence length="270" mass="29577">MLPSQTQSRGRPRRRKGGRKHASGTTGTRALENQRENISRQGEPAGAWRKREREKEKKPTPTLLGSALARERAGSPGCSSWKSLCRLASALSRRPPGRRQRRGGGGLGEWVTSRGRRQAVWAAEPMNQLSGERAPRAGGGCWNAPGAARPGRGRRCARPRPAPPVPGRPARSWQGGAGAPGSSRRGCGRAPRPPNSLRIPPPAKFVKDTIREVCGFAPYERRAMELLKVSRDERALKFIKKRVGTHIHTKRKREELGNILAIMRKAAAKG</sequence>